<protein>
    <submittedName>
        <fullName evidence="1">Uncharacterized protein</fullName>
    </submittedName>
</protein>
<proteinExistence type="predicted"/>
<sequence length="387" mass="42092">MSRQPGNGIRWTNSDCDARPGSIFQELVVLPTLAPQLTRPEYADPTSPFIPLPQPRNMQEQNGVIGVFSLNSDDNEITEVRAPAISHNFAVSIIKKQTVTSLTTTGKRATTKATTNTLTVPGPNAALLDLDRCTLINDIILGTVNGQIAYVASPTSGPSFSIFWKGLTGGKGGALAVLTDSEWIRVQDMIRTFPKLNAVNIIFDITDSILVPYRRADAPLAMGSLTPVTQMTATQVPQAEMYSALDQKRGVIIQAIDRAHPCAVHGTCYIDRDGTHVPLTRFRKAELADYILASESREAADPVPSALLENWGVRSSTDMPVCSRGTKGPRGDVSDLKTAIMEGFGFAAHQQVPLCIICMMGIMYFHHTLNHTAGIHLSYTFIHLSYI</sequence>
<accession>A0ABQ8UVV2</accession>
<reference evidence="1" key="1">
    <citation type="submission" date="2022-08" db="EMBL/GenBank/DDBJ databases">
        <title>A Global Phylogenomic Analysis of the Shiitake Genus Lentinula.</title>
        <authorList>
            <consortium name="DOE Joint Genome Institute"/>
            <person name="Sierra-Patev S."/>
            <person name="Min B."/>
            <person name="Naranjo-Ortiz M."/>
            <person name="Looney B."/>
            <person name="Konkel Z."/>
            <person name="Slot J.C."/>
            <person name="Sakamoto Y."/>
            <person name="Steenwyk J.L."/>
            <person name="Rokas A."/>
            <person name="Carro J."/>
            <person name="Camarero S."/>
            <person name="Ferreira P."/>
            <person name="Molpeceres G."/>
            <person name="Ruiz-Duenas F.J."/>
            <person name="Serrano A."/>
            <person name="Henrissat B."/>
            <person name="Drula E."/>
            <person name="Hughes K.W."/>
            <person name="Mata J.L."/>
            <person name="Ishikawa N.K."/>
            <person name="Vargas-Isla R."/>
            <person name="Ushijima S."/>
            <person name="Smith C.A."/>
            <person name="Ahrendt S."/>
            <person name="Andreopoulos W."/>
            <person name="He G."/>
            <person name="Labutti K."/>
            <person name="Lipzen A."/>
            <person name="Ng V."/>
            <person name="Riley R."/>
            <person name="Sandor L."/>
            <person name="Barry K."/>
            <person name="Martinez A.T."/>
            <person name="Xiao Y."/>
            <person name="Gibbons J.G."/>
            <person name="Terashima K."/>
            <person name="Grigoriev I.V."/>
            <person name="Hibbett D.S."/>
        </authorList>
    </citation>
    <scope>NUCLEOTIDE SEQUENCE</scope>
    <source>
        <strain evidence="1">RHP3577 ss4</strain>
    </source>
</reference>
<gene>
    <name evidence="1" type="ORF">C8R41DRAFT_169460</name>
</gene>
<keyword evidence="2" id="KW-1185">Reference proteome</keyword>
<evidence type="ECO:0000313" key="1">
    <source>
        <dbReference type="EMBL" id="KAJ4463321.1"/>
    </source>
</evidence>
<dbReference type="EMBL" id="JANVFT010000177">
    <property type="protein sequence ID" value="KAJ4463321.1"/>
    <property type="molecule type" value="Genomic_DNA"/>
</dbReference>
<comment type="caution">
    <text evidence="1">The sequence shown here is derived from an EMBL/GenBank/DDBJ whole genome shotgun (WGS) entry which is preliminary data.</text>
</comment>
<organism evidence="1 2">
    <name type="scientific">Lentinula lateritia</name>
    <dbReference type="NCBI Taxonomy" id="40482"/>
    <lineage>
        <taxon>Eukaryota</taxon>
        <taxon>Fungi</taxon>
        <taxon>Dikarya</taxon>
        <taxon>Basidiomycota</taxon>
        <taxon>Agaricomycotina</taxon>
        <taxon>Agaricomycetes</taxon>
        <taxon>Agaricomycetidae</taxon>
        <taxon>Agaricales</taxon>
        <taxon>Marasmiineae</taxon>
        <taxon>Omphalotaceae</taxon>
        <taxon>Lentinula</taxon>
    </lineage>
</organism>
<evidence type="ECO:0000313" key="2">
    <source>
        <dbReference type="Proteomes" id="UP001150217"/>
    </source>
</evidence>
<name>A0ABQ8UVV2_9AGAR</name>
<dbReference type="Proteomes" id="UP001150217">
    <property type="component" value="Unassembled WGS sequence"/>
</dbReference>